<organism evidence="9 10">
    <name type="scientific">Elaeophora elaphi</name>
    <dbReference type="NCBI Taxonomy" id="1147741"/>
    <lineage>
        <taxon>Eukaryota</taxon>
        <taxon>Metazoa</taxon>
        <taxon>Ecdysozoa</taxon>
        <taxon>Nematoda</taxon>
        <taxon>Chromadorea</taxon>
        <taxon>Rhabditida</taxon>
        <taxon>Spirurina</taxon>
        <taxon>Spiruromorpha</taxon>
        <taxon>Filarioidea</taxon>
        <taxon>Onchocercidae</taxon>
        <taxon>Elaeophora</taxon>
    </lineage>
</organism>
<evidence type="ECO:0000256" key="1">
    <source>
        <dbReference type="ARBA" id="ARBA00004170"/>
    </source>
</evidence>
<dbReference type="STRING" id="1147741.A0A0R3S7D2"/>
<evidence type="ECO:0000256" key="4">
    <source>
        <dbReference type="ARBA" id="ARBA00022781"/>
    </source>
</evidence>
<dbReference type="SUPFAM" id="SSF52943">
    <property type="entry name" value="ATP synthase (F1-ATPase), gamma subunit"/>
    <property type="match status" value="1"/>
</dbReference>
<proteinExistence type="inferred from homology"/>
<keyword evidence="3" id="KW-0813">Transport</keyword>
<sequence length="158" mass="17775">MFGSKLSSICWGIIAIEQRRGFATLKDISIRLKSVRNIQKITKSMKMVSAAKYNKAERELRVIFTFLISLKNAVFCLHSLTFRNIQGARVFGVGALQFYNNIGATEPKDKLQEGTVTSGEKEKRLLVLITSDRGLCGSVHSAIAKVMPLLVHNWRYLK</sequence>
<evidence type="ECO:0000313" key="9">
    <source>
        <dbReference type="Proteomes" id="UP000050640"/>
    </source>
</evidence>
<evidence type="ECO:0000256" key="2">
    <source>
        <dbReference type="ARBA" id="ARBA00007681"/>
    </source>
</evidence>
<protein>
    <submittedName>
        <fullName evidence="10">ATP synthase subunit gamma, mitochondrial</fullName>
    </submittedName>
</protein>
<name>A0A0R3S7D2_9BILA</name>
<evidence type="ECO:0000256" key="5">
    <source>
        <dbReference type="ARBA" id="ARBA00023065"/>
    </source>
</evidence>
<dbReference type="InterPro" id="IPR035968">
    <property type="entry name" value="ATP_synth_F1_ATPase_gsu"/>
</dbReference>
<keyword evidence="4" id="KW-0375">Hydrogen ion transport</keyword>
<evidence type="ECO:0000256" key="6">
    <source>
        <dbReference type="ARBA" id="ARBA00023136"/>
    </source>
</evidence>
<dbReference type="Pfam" id="PF00231">
    <property type="entry name" value="ATP-synt"/>
    <property type="match status" value="1"/>
</dbReference>
<evidence type="ECO:0000256" key="7">
    <source>
        <dbReference type="ARBA" id="ARBA00023196"/>
    </source>
</evidence>
<dbReference type="WBParaSite" id="EEL_0001070401-mRNA-1">
    <property type="protein sequence ID" value="EEL_0001070401-mRNA-1"/>
    <property type="gene ID" value="EEL_0001070401"/>
</dbReference>
<dbReference type="AlphaFoldDB" id="A0A0R3S7D2"/>
<dbReference type="GO" id="GO:0045259">
    <property type="term" value="C:proton-transporting ATP synthase complex"/>
    <property type="evidence" value="ECO:0007669"/>
    <property type="project" value="UniProtKB-KW"/>
</dbReference>
<dbReference type="PANTHER" id="PTHR11693">
    <property type="entry name" value="ATP SYNTHASE GAMMA CHAIN"/>
    <property type="match status" value="1"/>
</dbReference>
<accession>A0A0R3S7D2</accession>
<keyword evidence="7" id="KW-0139">CF(1)</keyword>
<keyword evidence="9" id="KW-1185">Reference proteome</keyword>
<evidence type="ECO:0000256" key="8">
    <source>
        <dbReference type="ARBA" id="ARBA00023310"/>
    </source>
</evidence>
<comment type="similarity">
    <text evidence="2">Belongs to the ATPase gamma chain family.</text>
</comment>
<evidence type="ECO:0000256" key="3">
    <source>
        <dbReference type="ARBA" id="ARBA00022448"/>
    </source>
</evidence>
<dbReference type="PANTHER" id="PTHR11693:SF22">
    <property type="entry name" value="ATP SYNTHASE SUBUNIT GAMMA, MITOCHONDRIAL"/>
    <property type="match status" value="1"/>
</dbReference>
<reference evidence="10" key="1">
    <citation type="submission" date="2017-02" db="UniProtKB">
        <authorList>
            <consortium name="WormBaseParasite"/>
        </authorList>
    </citation>
    <scope>IDENTIFICATION</scope>
</reference>
<dbReference type="Gene3D" id="3.40.1380.10">
    <property type="match status" value="1"/>
</dbReference>
<dbReference type="Gene3D" id="1.10.287.80">
    <property type="entry name" value="ATP synthase, gamma subunit, helix hairpin domain"/>
    <property type="match status" value="1"/>
</dbReference>
<evidence type="ECO:0000313" key="10">
    <source>
        <dbReference type="WBParaSite" id="EEL_0001070401-mRNA-1"/>
    </source>
</evidence>
<dbReference type="Proteomes" id="UP000050640">
    <property type="component" value="Unplaced"/>
</dbReference>
<keyword evidence="8" id="KW-0066">ATP synthesis</keyword>
<dbReference type="GO" id="GO:0046933">
    <property type="term" value="F:proton-transporting ATP synthase activity, rotational mechanism"/>
    <property type="evidence" value="ECO:0007669"/>
    <property type="project" value="InterPro"/>
</dbReference>
<dbReference type="InterPro" id="IPR000131">
    <property type="entry name" value="ATP_synth_F1_gsu"/>
</dbReference>
<keyword evidence="6" id="KW-0472">Membrane</keyword>
<comment type="subcellular location">
    <subcellularLocation>
        <location evidence="1">Membrane</location>
        <topology evidence="1">Peripheral membrane protein</topology>
    </subcellularLocation>
</comment>
<keyword evidence="5" id="KW-0406">Ion transport</keyword>